<feature type="coiled-coil region" evidence="1">
    <location>
        <begin position="774"/>
        <end position="850"/>
    </location>
</feature>
<comment type="caution">
    <text evidence="3">The sequence shown here is derived from an EMBL/GenBank/DDBJ whole genome shotgun (WGS) entry which is preliminary data.</text>
</comment>
<gene>
    <name evidence="3" type="ORF">Tco_1111577</name>
</gene>
<keyword evidence="1" id="KW-0175">Coiled coil</keyword>
<dbReference type="Proteomes" id="UP001151760">
    <property type="component" value="Unassembled WGS sequence"/>
</dbReference>
<sequence>MLNKENYVPWSSRLLRYAKSRPNGMLIYNSIINGPYVRRMIPEPGDANRAVPVNETFHEQIDDELNEKELKQVEANDQAIQTILLGLPEDIYAAVDSCESAQEIWLQVQQMMEGSDIGIQEKRPSCLMNGKEKIASNLKFLNNLQPEWSRHVTIVHHTKDLHTTDYTQLYDFLKYNQKEVDDLSVERLAKIRDPLALMATSNNPFNYPVFHQDQPSPSTYMQQPLPINNNYNPQPSFNQNYMQQPMPNLEDITDLTTAINMVAHNAVQNPGVQNVGNQNGLIVVSGIANQNSNGNGNVVAARAEGNAIGNSEAGIQLQAEEFDLMAVASDLDEIEEVNANCILMANLQQASTSGTQTDKAPVYDSDGSVEVHNYDNCYNNDIFNMFTQEEQYTELLEPISEPHQVQQNDSNVISKVSSVEQEGGQKKSTVSSLHEEKKKLKSDFKIHEDELLDKQIQLENKIKELDNILVKTGQSIQTMHMLSPKPDSFYHTEQKMALGYQNPFYLKQAQQKQQSLYDRKIILEKHDPPAAYDSEETLHLAQGSRLKMKQLNKEIKPANYTKINHLLGVFVSQTAKSREEVYFSNTSKMANVSKSFSIPNEEFLDDTTPSVAQKFLNEVKSTIVTLQRVVKQKMTLDIHNWSSSVHQEIHKIVKDEIFPIVNQVDARLQNFEIQFLLEAAKFVRDFKSLANEADESLAKHKALELEIERLFRAIVRQYILSIVQSNSVLNTSNLQTELDCTKERFENCIIKKEKEYAKLWNDWYKKCEECKYDKISYDKAYKDMQQKIERLQAQLVDQKGKSKDTPCVSNTLDPLSRKLENENVELEFQVQNYEKENAHLKTTYKNLFDSISVTGAQTKTIIDSLQNKLHDTMYENAMLRAQLLDKVSEQKDTTKGTSVNTQFCKQSILGKPPFSSGSKLYAVTLFPKSKGLPKIDNTHSLSKPVTSNSVPTPQESKVVNNDKVIALGMFRITSFKPSREENNTNNDRVPSASKSSCIKNKEVEVKEHPRNLLLSKNKKHMSSECNQVKLVIRNDKSEVVCAMFKHCLITANHDVCVLNYVNDMNSRGKKQKENISNIENQKKQKPKVIKPKKVGSNERLASPKPSKPRSCLR</sequence>
<feature type="compositionally biased region" description="Basic residues" evidence="2">
    <location>
        <begin position="1083"/>
        <end position="1093"/>
    </location>
</feature>
<proteinExistence type="predicted"/>
<evidence type="ECO:0000256" key="1">
    <source>
        <dbReference type="SAM" id="Coils"/>
    </source>
</evidence>
<feature type="coiled-coil region" evidence="1">
    <location>
        <begin position="430"/>
        <end position="468"/>
    </location>
</feature>
<reference evidence="3" key="2">
    <citation type="submission" date="2022-01" db="EMBL/GenBank/DDBJ databases">
        <authorList>
            <person name="Yamashiro T."/>
            <person name="Shiraishi A."/>
            <person name="Satake H."/>
            <person name="Nakayama K."/>
        </authorList>
    </citation>
    <scope>NUCLEOTIDE SEQUENCE</scope>
</reference>
<accession>A0ABQ5ILZ5</accession>
<evidence type="ECO:0000256" key="2">
    <source>
        <dbReference type="SAM" id="MobiDB-lite"/>
    </source>
</evidence>
<keyword evidence="4" id="KW-1185">Reference proteome</keyword>
<reference evidence="3" key="1">
    <citation type="journal article" date="2022" name="Int. J. Mol. Sci.">
        <title>Draft Genome of Tanacetum Coccineum: Genomic Comparison of Closely Related Tanacetum-Family Plants.</title>
        <authorList>
            <person name="Yamashiro T."/>
            <person name="Shiraishi A."/>
            <person name="Nakayama K."/>
            <person name="Satake H."/>
        </authorList>
    </citation>
    <scope>NUCLEOTIDE SEQUENCE</scope>
</reference>
<organism evidence="3 4">
    <name type="scientific">Tanacetum coccineum</name>
    <dbReference type="NCBI Taxonomy" id="301880"/>
    <lineage>
        <taxon>Eukaryota</taxon>
        <taxon>Viridiplantae</taxon>
        <taxon>Streptophyta</taxon>
        <taxon>Embryophyta</taxon>
        <taxon>Tracheophyta</taxon>
        <taxon>Spermatophyta</taxon>
        <taxon>Magnoliopsida</taxon>
        <taxon>eudicotyledons</taxon>
        <taxon>Gunneridae</taxon>
        <taxon>Pentapetalae</taxon>
        <taxon>asterids</taxon>
        <taxon>campanulids</taxon>
        <taxon>Asterales</taxon>
        <taxon>Asteraceae</taxon>
        <taxon>Asteroideae</taxon>
        <taxon>Anthemideae</taxon>
        <taxon>Anthemidinae</taxon>
        <taxon>Tanacetum</taxon>
    </lineage>
</organism>
<protein>
    <recommendedName>
        <fullName evidence="5">Gag-Pol polyprotein</fullName>
    </recommendedName>
</protein>
<feature type="compositionally biased region" description="Polar residues" evidence="2">
    <location>
        <begin position="983"/>
        <end position="998"/>
    </location>
</feature>
<feature type="region of interest" description="Disordered" evidence="2">
    <location>
        <begin position="1067"/>
        <end position="1113"/>
    </location>
</feature>
<evidence type="ECO:0008006" key="5">
    <source>
        <dbReference type="Google" id="ProtNLM"/>
    </source>
</evidence>
<name>A0ABQ5ILZ5_9ASTR</name>
<evidence type="ECO:0000313" key="4">
    <source>
        <dbReference type="Proteomes" id="UP001151760"/>
    </source>
</evidence>
<feature type="region of interest" description="Disordered" evidence="2">
    <location>
        <begin position="977"/>
        <end position="999"/>
    </location>
</feature>
<feature type="coiled-coil region" evidence="1">
    <location>
        <begin position="686"/>
        <end position="713"/>
    </location>
</feature>
<evidence type="ECO:0000313" key="3">
    <source>
        <dbReference type="EMBL" id="GJU01239.1"/>
    </source>
</evidence>
<dbReference type="EMBL" id="BQNB010020945">
    <property type="protein sequence ID" value="GJU01239.1"/>
    <property type="molecule type" value="Genomic_DNA"/>
</dbReference>